<dbReference type="Proteomes" id="UP000298663">
    <property type="component" value="Unassembled WGS sequence"/>
</dbReference>
<dbReference type="EMBL" id="AZBU02000005">
    <property type="protein sequence ID" value="TKR76837.1"/>
    <property type="molecule type" value="Genomic_DNA"/>
</dbReference>
<proteinExistence type="predicted"/>
<accession>A0A4U5N328</accession>
<organism evidence="1 2">
    <name type="scientific">Steinernema carpocapsae</name>
    <name type="common">Entomopathogenic nematode</name>
    <dbReference type="NCBI Taxonomy" id="34508"/>
    <lineage>
        <taxon>Eukaryota</taxon>
        <taxon>Metazoa</taxon>
        <taxon>Ecdysozoa</taxon>
        <taxon>Nematoda</taxon>
        <taxon>Chromadorea</taxon>
        <taxon>Rhabditida</taxon>
        <taxon>Tylenchina</taxon>
        <taxon>Panagrolaimomorpha</taxon>
        <taxon>Strongyloidoidea</taxon>
        <taxon>Steinernematidae</taxon>
        <taxon>Steinernema</taxon>
    </lineage>
</organism>
<comment type="caution">
    <text evidence="1">The sequence shown here is derived from an EMBL/GenBank/DDBJ whole genome shotgun (WGS) entry which is preliminary data.</text>
</comment>
<gene>
    <name evidence="1" type="ORF">L596_017916</name>
</gene>
<sequence length="75" mass="8089">MVPLAGKPQRVVLFGVVLGNRAAKTAPKERIARAGHWTSAKCSIPVCQNQGVLNTQATDYHCNESGFYVIACESE</sequence>
<reference evidence="1 2" key="2">
    <citation type="journal article" date="2019" name="G3 (Bethesda)">
        <title>Hybrid Assembly of the Genome of the Entomopathogenic Nematode Steinernema carpocapsae Identifies the X-Chromosome.</title>
        <authorList>
            <person name="Serra L."/>
            <person name="Macchietto M."/>
            <person name="Macias-Munoz A."/>
            <person name="McGill C.J."/>
            <person name="Rodriguez I.M."/>
            <person name="Rodriguez B."/>
            <person name="Murad R."/>
            <person name="Mortazavi A."/>
        </authorList>
    </citation>
    <scope>NUCLEOTIDE SEQUENCE [LARGE SCALE GENOMIC DNA]</scope>
    <source>
        <strain evidence="1 2">ALL</strain>
    </source>
</reference>
<keyword evidence="2" id="KW-1185">Reference proteome</keyword>
<evidence type="ECO:0000313" key="2">
    <source>
        <dbReference type="Proteomes" id="UP000298663"/>
    </source>
</evidence>
<protein>
    <submittedName>
        <fullName evidence="1">Uncharacterized protein</fullName>
    </submittedName>
</protein>
<reference evidence="1 2" key="1">
    <citation type="journal article" date="2015" name="Genome Biol.">
        <title>Comparative genomics of Steinernema reveals deeply conserved gene regulatory networks.</title>
        <authorList>
            <person name="Dillman A.R."/>
            <person name="Macchietto M."/>
            <person name="Porter C.F."/>
            <person name="Rogers A."/>
            <person name="Williams B."/>
            <person name="Antoshechkin I."/>
            <person name="Lee M.M."/>
            <person name="Goodwin Z."/>
            <person name="Lu X."/>
            <person name="Lewis E.E."/>
            <person name="Goodrich-Blair H."/>
            <person name="Stock S.P."/>
            <person name="Adams B.J."/>
            <person name="Sternberg P.W."/>
            <person name="Mortazavi A."/>
        </authorList>
    </citation>
    <scope>NUCLEOTIDE SEQUENCE [LARGE SCALE GENOMIC DNA]</scope>
    <source>
        <strain evidence="1 2">ALL</strain>
    </source>
</reference>
<name>A0A4U5N328_STECR</name>
<dbReference type="AlphaFoldDB" id="A0A4U5N328"/>
<evidence type="ECO:0000313" key="1">
    <source>
        <dbReference type="EMBL" id="TKR76837.1"/>
    </source>
</evidence>